<gene>
    <name evidence="2" type="primary">PLESTMB000154</name>
    <name evidence="2" type="ORF">PLESTB_001059500</name>
</gene>
<proteinExistence type="predicted"/>
<feature type="compositionally biased region" description="Low complexity" evidence="1">
    <location>
        <begin position="260"/>
        <end position="269"/>
    </location>
</feature>
<keyword evidence="3" id="KW-1185">Reference proteome</keyword>
<evidence type="ECO:0000256" key="1">
    <source>
        <dbReference type="SAM" id="MobiDB-lite"/>
    </source>
</evidence>
<sequence>MEQGQPDPPAASQRPALSAFRGFKPNHATIMQQLRRKPVPPAVRAVASGGAQLQPQPRGAQLQPRYGADDGGDDATPTSSVSNEGDRDAPPSLLQSPSVLLGSPNASATTHTSGPRAAPGGARHHPLQQQQQQQHPQRPAPGAGASASARTSLASASSAGRLQLQHLRQLRQHQQQSQLLQRRGKPTHGSQTAAAVAAAGPVPEAAAAAAASRSPQPRSTSPWQTPAQRISGGPGLNDQFSDGDQDGREGQEGEYPSVRGAGDAAGLDGAVEEEEEEEGVGEVEGPAGDVFLQVPGVGSSALLLRKMQALRQVLTRPAATAAATRARPATHARGRGGGGGAGLPVDVAADAEAGLGVGVGAAAGDMSEAAWEEAARRAATSAANVPPAATLYRDLPPLDDPALQQPARLAKQLHPGWVASRQVKPEMGALWRPADLAREVCNTRGVALYVPPSPAEVAASALGLQWLC</sequence>
<organism evidence="2 3">
    <name type="scientific">Pleodorina starrii</name>
    <dbReference type="NCBI Taxonomy" id="330485"/>
    <lineage>
        <taxon>Eukaryota</taxon>
        <taxon>Viridiplantae</taxon>
        <taxon>Chlorophyta</taxon>
        <taxon>core chlorophytes</taxon>
        <taxon>Chlorophyceae</taxon>
        <taxon>CS clade</taxon>
        <taxon>Chlamydomonadales</taxon>
        <taxon>Volvocaceae</taxon>
        <taxon>Pleodorina</taxon>
    </lineage>
</organism>
<feature type="compositionally biased region" description="Low complexity" evidence="1">
    <location>
        <begin position="90"/>
        <end position="104"/>
    </location>
</feature>
<feature type="compositionally biased region" description="Low complexity" evidence="1">
    <location>
        <begin position="127"/>
        <end position="181"/>
    </location>
</feature>
<dbReference type="EMBL" id="BRXU01000014">
    <property type="protein sequence ID" value="GLC56053.1"/>
    <property type="molecule type" value="Genomic_DNA"/>
</dbReference>
<comment type="caution">
    <text evidence="2">The sequence shown here is derived from an EMBL/GenBank/DDBJ whole genome shotgun (WGS) entry which is preliminary data.</text>
</comment>
<dbReference type="Proteomes" id="UP001165080">
    <property type="component" value="Unassembled WGS sequence"/>
</dbReference>
<accession>A0A9W6F4C6</accession>
<reference evidence="2 3" key="1">
    <citation type="journal article" date="2023" name="Commun. Biol.">
        <title>Reorganization of the ancestral sex-determining regions during the evolution of trioecy in Pleodorina starrii.</title>
        <authorList>
            <person name="Takahashi K."/>
            <person name="Suzuki S."/>
            <person name="Kawai-Toyooka H."/>
            <person name="Yamamoto K."/>
            <person name="Hamaji T."/>
            <person name="Ootsuki R."/>
            <person name="Yamaguchi H."/>
            <person name="Kawachi M."/>
            <person name="Higashiyama T."/>
            <person name="Nozaki H."/>
        </authorList>
    </citation>
    <scope>NUCLEOTIDE SEQUENCE [LARGE SCALE GENOMIC DNA]</scope>
    <source>
        <strain evidence="2 3">NIES-4479</strain>
    </source>
</reference>
<dbReference type="AlphaFoldDB" id="A0A9W6F4C6"/>
<protein>
    <submittedName>
        <fullName evidence="2">Uncharacterized protein</fullName>
    </submittedName>
</protein>
<feature type="compositionally biased region" description="Low complexity" evidence="1">
    <location>
        <begin position="189"/>
        <end position="222"/>
    </location>
</feature>
<feature type="compositionally biased region" description="Acidic residues" evidence="1">
    <location>
        <begin position="270"/>
        <end position="281"/>
    </location>
</feature>
<evidence type="ECO:0000313" key="3">
    <source>
        <dbReference type="Proteomes" id="UP001165080"/>
    </source>
</evidence>
<feature type="region of interest" description="Disordered" evidence="1">
    <location>
        <begin position="35"/>
        <end position="287"/>
    </location>
</feature>
<name>A0A9W6F4C6_9CHLO</name>
<evidence type="ECO:0000313" key="2">
    <source>
        <dbReference type="EMBL" id="GLC56053.1"/>
    </source>
</evidence>